<dbReference type="EMBL" id="MN850594">
    <property type="protein sequence ID" value="QHR68767.1"/>
    <property type="molecule type" value="Genomic_DNA"/>
</dbReference>
<protein>
    <submittedName>
        <fullName evidence="1">Uncharacterized protein</fullName>
    </submittedName>
</protein>
<sequence length="40" mass="4788">MRKVKTKWYMVGQLYLDRNSFMVGQLYLAEICSNRSPTMK</sequence>
<evidence type="ECO:0000313" key="1">
    <source>
        <dbReference type="EMBL" id="QHR68767.1"/>
    </source>
</evidence>
<proteinExistence type="predicted"/>
<name>A0A6B9WSU2_9CAUD</name>
<accession>A0A6B9WSU2</accession>
<reference evidence="2" key="1">
    <citation type="submission" date="2019-12" db="EMBL/GenBank/DDBJ databases">
        <authorList>
            <person name="Olsen N.S."/>
            <person name="Junco L.M.F."/>
            <person name="Kot W."/>
            <person name="Hansen L.H."/>
        </authorList>
    </citation>
    <scope>NUCLEOTIDE SEQUENCE [LARGE SCALE GENOMIC DNA]</scope>
</reference>
<evidence type="ECO:0000313" key="2">
    <source>
        <dbReference type="Proteomes" id="UP000464205"/>
    </source>
</evidence>
<dbReference type="Proteomes" id="UP000464205">
    <property type="component" value="Segment"/>
</dbReference>
<gene>
    <name evidence="1" type="ORF">flopper_25</name>
</gene>
<organism evidence="1 2">
    <name type="scientific">Escherichia phage flopper</name>
    <dbReference type="NCBI Taxonomy" id="2696397"/>
    <lineage>
        <taxon>Viruses</taxon>
        <taxon>Duplodnaviria</taxon>
        <taxon>Heunggongvirae</taxon>
        <taxon>Uroviricota</taxon>
        <taxon>Caudoviricetes</taxon>
        <taxon>Chaseviridae</taxon>
        <taxon>Cleopatravirinae</taxon>
        <taxon>Carltongylesvirus</taxon>
        <taxon>Carltongylesvirus flopper</taxon>
    </lineage>
</organism>
<keyword evidence="2" id="KW-1185">Reference proteome</keyword>